<dbReference type="InterPro" id="IPR029010">
    <property type="entry name" value="ThuA-like"/>
</dbReference>
<evidence type="ECO:0000313" key="2">
    <source>
        <dbReference type="EMBL" id="QDU89697.1"/>
    </source>
</evidence>
<dbReference type="KEGG" id="pnd:Pla175_30920"/>
<reference evidence="2 3" key="1">
    <citation type="submission" date="2019-02" db="EMBL/GenBank/DDBJ databases">
        <title>Deep-cultivation of Planctomycetes and their phenomic and genomic characterization uncovers novel biology.</title>
        <authorList>
            <person name="Wiegand S."/>
            <person name="Jogler M."/>
            <person name="Boedeker C."/>
            <person name="Pinto D."/>
            <person name="Vollmers J."/>
            <person name="Rivas-Marin E."/>
            <person name="Kohn T."/>
            <person name="Peeters S.H."/>
            <person name="Heuer A."/>
            <person name="Rast P."/>
            <person name="Oberbeckmann S."/>
            <person name="Bunk B."/>
            <person name="Jeske O."/>
            <person name="Meyerdierks A."/>
            <person name="Storesund J.E."/>
            <person name="Kallscheuer N."/>
            <person name="Luecker S."/>
            <person name="Lage O.M."/>
            <person name="Pohl T."/>
            <person name="Merkel B.J."/>
            <person name="Hornburger P."/>
            <person name="Mueller R.-W."/>
            <person name="Bruemmer F."/>
            <person name="Labrenz M."/>
            <person name="Spormann A.M."/>
            <person name="Op den Camp H."/>
            <person name="Overmann J."/>
            <person name="Amann R."/>
            <person name="Jetten M.S.M."/>
            <person name="Mascher T."/>
            <person name="Medema M.H."/>
            <person name="Devos D.P."/>
            <person name="Kaster A.-K."/>
            <person name="Ovreas L."/>
            <person name="Rohde M."/>
            <person name="Galperin M.Y."/>
            <person name="Jogler C."/>
        </authorList>
    </citation>
    <scope>NUCLEOTIDE SEQUENCE [LARGE SCALE GENOMIC DNA]</scope>
    <source>
        <strain evidence="2 3">Pla175</strain>
    </source>
</reference>
<dbReference type="RefSeq" id="WP_145286745.1">
    <property type="nucleotide sequence ID" value="NZ_CP036291.1"/>
</dbReference>
<keyword evidence="3" id="KW-1185">Reference proteome</keyword>
<proteinExistence type="predicted"/>
<feature type="domain" description="ThuA-like" evidence="1">
    <location>
        <begin position="109"/>
        <end position="269"/>
    </location>
</feature>
<dbReference type="Pfam" id="PF06283">
    <property type="entry name" value="ThuA"/>
    <property type="match status" value="1"/>
</dbReference>
<dbReference type="EMBL" id="CP036291">
    <property type="protein sequence ID" value="QDU89697.1"/>
    <property type="molecule type" value="Genomic_DNA"/>
</dbReference>
<name>A0A518DE00_9BACT</name>
<organism evidence="2 3">
    <name type="scientific">Pirellulimonas nuda</name>
    <dbReference type="NCBI Taxonomy" id="2528009"/>
    <lineage>
        <taxon>Bacteria</taxon>
        <taxon>Pseudomonadati</taxon>
        <taxon>Planctomycetota</taxon>
        <taxon>Planctomycetia</taxon>
        <taxon>Pirellulales</taxon>
        <taxon>Lacipirellulaceae</taxon>
        <taxon>Pirellulimonas</taxon>
    </lineage>
</organism>
<dbReference type="InterPro" id="IPR029062">
    <property type="entry name" value="Class_I_gatase-like"/>
</dbReference>
<evidence type="ECO:0000259" key="1">
    <source>
        <dbReference type="Pfam" id="PF06283"/>
    </source>
</evidence>
<sequence length="289" mass="31801">MLFRSFQAVALTLLLLQHAGASEDSYRMPDYGDHAPPAARPPADVRALLAGSDDAPQRDAPLKLLLVAGVKDHGPGEHDYPAWQKVWARLLAKAPRTEVSTAWEFPLPEEADAADVMVFYQKGDWNDRRAALIDAFLARGGGLAIIHYAVNGNQAAPEFAKRIGLASETGKIGYRHGPLDIDFGPGAGHPIARNLNRVAWHDETYWRLSGDPRSINLLGTSIEEGESTPQFWTTQQGPGRVFVSVPGHYMWTFDDPAFRLLLMRGIAWAGGRNVDRFNDLVTLDARIGQ</sequence>
<gene>
    <name evidence="2" type="ORF">Pla175_30920</name>
</gene>
<dbReference type="Proteomes" id="UP000317429">
    <property type="component" value="Chromosome"/>
</dbReference>
<accession>A0A518DE00</accession>
<dbReference type="SUPFAM" id="SSF52317">
    <property type="entry name" value="Class I glutamine amidotransferase-like"/>
    <property type="match status" value="1"/>
</dbReference>
<evidence type="ECO:0000313" key="3">
    <source>
        <dbReference type="Proteomes" id="UP000317429"/>
    </source>
</evidence>
<dbReference type="OrthoDB" id="233791at2"/>
<protein>
    <submittedName>
        <fullName evidence="2">Trehalose utilization</fullName>
    </submittedName>
</protein>
<dbReference type="AlphaFoldDB" id="A0A518DE00"/>
<dbReference type="Gene3D" id="3.40.50.880">
    <property type="match status" value="1"/>
</dbReference>